<evidence type="ECO:0000256" key="2">
    <source>
        <dbReference type="ARBA" id="ARBA00022603"/>
    </source>
</evidence>
<evidence type="ECO:0000313" key="9">
    <source>
        <dbReference type="Proteomes" id="UP000738325"/>
    </source>
</evidence>
<name>A0A9P6R356_9FUNG</name>
<keyword evidence="5" id="KW-0813">Transport</keyword>
<dbReference type="AlphaFoldDB" id="A0A9P6R356"/>
<accession>A0A9P6R356</accession>
<dbReference type="GO" id="GO:0016279">
    <property type="term" value="F:protein-lysine N-methyltransferase activity"/>
    <property type="evidence" value="ECO:0007669"/>
    <property type="project" value="UniProtKB-UniRule"/>
</dbReference>
<keyword evidence="3 5" id="KW-0808">Transferase</keyword>
<dbReference type="InterPro" id="IPR025714">
    <property type="entry name" value="Methyltranfer_dom"/>
</dbReference>
<comment type="caution">
    <text evidence="8">The sequence shown here is derived from an EMBL/GenBank/DDBJ whole genome shotgun (WGS) entry which is preliminary data.</text>
</comment>
<evidence type="ECO:0000259" key="7">
    <source>
        <dbReference type="Pfam" id="PF13847"/>
    </source>
</evidence>
<evidence type="ECO:0000256" key="1">
    <source>
        <dbReference type="ARBA" id="ARBA00022490"/>
    </source>
</evidence>
<dbReference type="PANTHER" id="PTHR12843">
    <property type="entry name" value="PROTEIN-LYSINE N-METHYLTRANSFERASE METTL10"/>
    <property type="match status" value="1"/>
</dbReference>
<dbReference type="GO" id="GO:0005737">
    <property type="term" value="C:cytoplasm"/>
    <property type="evidence" value="ECO:0007669"/>
    <property type="project" value="UniProtKB-SubCell"/>
</dbReference>
<dbReference type="CDD" id="cd02440">
    <property type="entry name" value="AdoMet_MTases"/>
    <property type="match status" value="1"/>
</dbReference>
<protein>
    <recommendedName>
        <fullName evidence="5">Protein-lysine N-methyltransferase EFM4</fullName>
        <ecNumber evidence="5">2.1.1.-</ecNumber>
    </recommendedName>
    <alternativeName>
        <fullName evidence="5">Elongation factor methyltransferase 4</fullName>
    </alternativeName>
</protein>
<evidence type="ECO:0000256" key="6">
    <source>
        <dbReference type="SAM" id="MobiDB-lite"/>
    </source>
</evidence>
<keyword evidence="9" id="KW-1185">Reference proteome</keyword>
<dbReference type="GO" id="GO:0016192">
    <property type="term" value="P:vesicle-mediated transport"/>
    <property type="evidence" value="ECO:0007669"/>
    <property type="project" value="UniProtKB-UniRule"/>
</dbReference>
<evidence type="ECO:0000256" key="3">
    <source>
        <dbReference type="ARBA" id="ARBA00022679"/>
    </source>
</evidence>
<keyword evidence="2 5" id="KW-0489">Methyltransferase</keyword>
<comment type="subcellular location">
    <subcellularLocation>
        <location evidence="5">Cytoplasm</location>
    </subcellularLocation>
</comment>
<keyword evidence="1 5" id="KW-0963">Cytoplasm</keyword>
<sequence length="290" mass="31936">MADEASIPQPDFGPSKLGTKDYWDKVYDREVNNYKDHGDIGEIWFGEDSAMKMVDWVEEHYDSDKETCSVLDLGCGNGHLLLDLAELGFEDLTGIDYSPAAIELARAVATDKELDNVIRYEAVDFLAEKETLEWCTRQAASAAGSGGEQGPKKFKVLLDKGTYDAISLHQKNKRDAADAAAAAATSSSADETLDAPSESKSNKDTTVVLAEDDDNMEELADRYPKRVAAMMQDDGRLLITSCNWTQAELIQRFAQVFEYDSHLKYPTFTFGGVKGQTISSVVFKKKAASP</sequence>
<evidence type="ECO:0000313" key="8">
    <source>
        <dbReference type="EMBL" id="KAG0311694.1"/>
    </source>
</evidence>
<organism evidence="8 9">
    <name type="scientific">Dissophora globulifera</name>
    <dbReference type="NCBI Taxonomy" id="979702"/>
    <lineage>
        <taxon>Eukaryota</taxon>
        <taxon>Fungi</taxon>
        <taxon>Fungi incertae sedis</taxon>
        <taxon>Mucoromycota</taxon>
        <taxon>Mortierellomycotina</taxon>
        <taxon>Mortierellomycetes</taxon>
        <taxon>Mortierellales</taxon>
        <taxon>Mortierellaceae</taxon>
        <taxon>Dissophora</taxon>
    </lineage>
</organism>
<evidence type="ECO:0000256" key="4">
    <source>
        <dbReference type="ARBA" id="ARBA00022691"/>
    </source>
</evidence>
<comment type="similarity">
    <text evidence="5">Belongs to the class I-like SAM-binding methyltransferase superfamily. EFM4 family.</text>
</comment>
<dbReference type="SUPFAM" id="SSF53335">
    <property type="entry name" value="S-adenosyl-L-methionine-dependent methyltransferases"/>
    <property type="match status" value="1"/>
</dbReference>
<dbReference type="Proteomes" id="UP000738325">
    <property type="component" value="Unassembled WGS sequence"/>
</dbReference>
<dbReference type="OrthoDB" id="10069295at2759"/>
<dbReference type="Pfam" id="PF13847">
    <property type="entry name" value="Methyltransf_31"/>
    <property type="match status" value="1"/>
</dbReference>
<gene>
    <name evidence="5" type="primary">EFM4</name>
    <name evidence="8" type="ORF">BGZ99_009980</name>
</gene>
<feature type="compositionally biased region" description="Low complexity" evidence="6">
    <location>
        <begin position="178"/>
        <end position="190"/>
    </location>
</feature>
<reference evidence="8" key="1">
    <citation type="journal article" date="2020" name="Fungal Divers.">
        <title>Resolving the Mortierellaceae phylogeny through synthesis of multi-gene phylogenetics and phylogenomics.</title>
        <authorList>
            <person name="Vandepol N."/>
            <person name="Liber J."/>
            <person name="Desiro A."/>
            <person name="Na H."/>
            <person name="Kennedy M."/>
            <person name="Barry K."/>
            <person name="Grigoriev I.V."/>
            <person name="Miller A.N."/>
            <person name="O'Donnell K."/>
            <person name="Stajich J.E."/>
            <person name="Bonito G."/>
        </authorList>
    </citation>
    <scope>NUCLEOTIDE SEQUENCE</scope>
    <source>
        <strain evidence="8">REB-010B</strain>
    </source>
</reference>
<feature type="region of interest" description="Disordered" evidence="6">
    <location>
        <begin position="177"/>
        <end position="205"/>
    </location>
</feature>
<dbReference type="PANTHER" id="PTHR12843:SF5">
    <property type="entry name" value="EEF1A LYSINE METHYLTRANSFERASE 2"/>
    <property type="match status" value="1"/>
</dbReference>
<dbReference type="HAMAP" id="MF_03188">
    <property type="entry name" value="Methyltr_EFM4"/>
    <property type="match status" value="1"/>
</dbReference>
<proteinExistence type="inferred from homology"/>
<evidence type="ECO:0000256" key="5">
    <source>
        <dbReference type="HAMAP-Rule" id="MF_03188"/>
    </source>
</evidence>
<dbReference type="EMBL" id="JAAAIP010000891">
    <property type="protein sequence ID" value="KAG0311694.1"/>
    <property type="molecule type" value="Genomic_DNA"/>
</dbReference>
<keyword evidence="4 5" id="KW-0949">S-adenosyl-L-methionine</keyword>
<comment type="function">
    <text evidence="5">S-adenosyl-L-methionine-dependent protein-lysine N-methyltransferase that mono- and dimethylates elongation factor 1-alpha at 'Lys-316'. May play a role in intracellular transport.</text>
</comment>
<feature type="domain" description="Methyltransferase" evidence="7">
    <location>
        <begin position="65"/>
        <end position="259"/>
    </location>
</feature>
<dbReference type="GO" id="GO:0032259">
    <property type="term" value="P:methylation"/>
    <property type="evidence" value="ECO:0007669"/>
    <property type="project" value="UniProtKB-KW"/>
</dbReference>
<dbReference type="InterPro" id="IPR026635">
    <property type="entry name" value="Efm4/METTL10"/>
</dbReference>
<dbReference type="InterPro" id="IPR029063">
    <property type="entry name" value="SAM-dependent_MTases_sf"/>
</dbReference>
<dbReference type="Gene3D" id="3.40.50.150">
    <property type="entry name" value="Vaccinia Virus protein VP39"/>
    <property type="match status" value="1"/>
</dbReference>
<dbReference type="EC" id="2.1.1.-" evidence="5"/>